<dbReference type="PRINTS" id="PR00922">
    <property type="entry name" value="DADACBPTASE3"/>
</dbReference>
<sequence length="424" mass="47127">MHTYITRTERERRIYKGLFSLALALILFASCGGKKDDNAKTATQGKENNIPVDTALQSRLKEFAAAPRCKGLFGFYVYDLTADKPVYGEGQKVTMASASCLKLITGVAGLHLLGTDYFYPTSIWTTGSMRGDTLQGNVIFKAQLDPQLNEPDLKMFPQAMKKKGIRQFNGKLVLDLVLHKPVTSEQHWYPWDLSFSRYGILYKGDQKVRKAVMTAFRQAGYQVADSQVVYGGLPRQAKPLFRFGRPVDYVIKKMWKNSSNTQATSLLYTIGYHLDKHGNLPAVGVNYLRGFVRDSLGLKDKHIVIHDGCGLCTYNHLSPEVLVAVLRYGYQRPAIYKKLHTWLAVSGVDGTLRAELSDPKLKGLIRGKTGTLSHPFGISSLAGYCKGADGHLLAFAIMDNDMSVLDARVLQKKLCLAMTGVTKK</sequence>
<dbReference type="GO" id="GO:0000270">
    <property type="term" value="P:peptidoglycan metabolic process"/>
    <property type="evidence" value="ECO:0007669"/>
    <property type="project" value="TreeGrafter"/>
</dbReference>
<dbReference type="SUPFAM" id="SSF56601">
    <property type="entry name" value="beta-lactamase/transpeptidase-like"/>
    <property type="match status" value="1"/>
</dbReference>
<organism evidence="3 4">
    <name type="scientific">Hallella mizrahii</name>
    <dbReference type="NCBI Taxonomy" id="2606637"/>
    <lineage>
        <taxon>Bacteria</taxon>
        <taxon>Pseudomonadati</taxon>
        <taxon>Bacteroidota</taxon>
        <taxon>Bacteroidia</taxon>
        <taxon>Bacteroidales</taxon>
        <taxon>Prevotellaceae</taxon>
        <taxon>Hallella</taxon>
    </lineage>
</organism>
<dbReference type="PROSITE" id="PS51257">
    <property type="entry name" value="PROKAR_LIPOPROTEIN"/>
    <property type="match status" value="1"/>
</dbReference>
<dbReference type="Pfam" id="PF02113">
    <property type="entry name" value="Peptidase_S13"/>
    <property type="match status" value="2"/>
</dbReference>
<dbReference type="Proteomes" id="UP000438914">
    <property type="component" value="Unassembled WGS sequence"/>
</dbReference>
<comment type="caution">
    <text evidence="3">The sequence shown here is derived from an EMBL/GenBank/DDBJ whole genome shotgun (WGS) entry which is preliminary data.</text>
</comment>
<keyword evidence="2" id="KW-0378">Hydrolase</keyword>
<dbReference type="PANTHER" id="PTHR30023:SF0">
    <property type="entry name" value="PENICILLIN-SENSITIVE CARBOXYPEPTIDASE A"/>
    <property type="match status" value="1"/>
</dbReference>
<gene>
    <name evidence="3" type="ORF">FYJ73_14790</name>
</gene>
<evidence type="ECO:0000256" key="2">
    <source>
        <dbReference type="ARBA" id="ARBA00022801"/>
    </source>
</evidence>
<dbReference type="RefSeq" id="WP_154535515.1">
    <property type="nucleotide sequence ID" value="NZ_VUNG01000062.1"/>
</dbReference>
<evidence type="ECO:0000313" key="4">
    <source>
        <dbReference type="Proteomes" id="UP000438914"/>
    </source>
</evidence>
<keyword evidence="4" id="KW-1185">Reference proteome</keyword>
<accession>A0A7K0KJ13</accession>
<dbReference type="PANTHER" id="PTHR30023">
    <property type="entry name" value="D-ALANYL-D-ALANINE CARBOXYPEPTIDASE"/>
    <property type="match status" value="1"/>
</dbReference>
<dbReference type="GO" id="GO:0006508">
    <property type="term" value="P:proteolysis"/>
    <property type="evidence" value="ECO:0007669"/>
    <property type="project" value="InterPro"/>
</dbReference>
<reference evidence="3 4" key="1">
    <citation type="submission" date="2019-08" db="EMBL/GenBank/DDBJ databases">
        <title>In-depth cultivation of the pig gut microbiome towards novel bacterial diversity and tailored functional studies.</title>
        <authorList>
            <person name="Wylensek D."/>
            <person name="Hitch T.C.A."/>
            <person name="Clavel T."/>
        </authorList>
    </citation>
    <scope>NUCLEOTIDE SEQUENCE [LARGE SCALE GENOMIC DNA]</scope>
    <source>
        <strain evidence="3 4">LKV-178-WT-2A</strain>
    </source>
</reference>
<dbReference type="EMBL" id="VUNG01000062">
    <property type="protein sequence ID" value="MST85916.1"/>
    <property type="molecule type" value="Genomic_DNA"/>
</dbReference>
<protein>
    <submittedName>
        <fullName evidence="3">Peptidase</fullName>
    </submittedName>
</protein>
<dbReference type="InterPro" id="IPR012338">
    <property type="entry name" value="Beta-lactam/transpept-like"/>
</dbReference>
<name>A0A7K0KJ13_9BACT</name>
<comment type="similarity">
    <text evidence="1">Belongs to the peptidase S13 family.</text>
</comment>
<dbReference type="Gene3D" id="3.50.80.20">
    <property type="entry name" value="D-Ala-D-Ala carboxypeptidase C, peptidase S13"/>
    <property type="match status" value="1"/>
</dbReference>
<evidence type="ECO:0000313" key="3">
    <source>
        <dbReference type="EMBL" id="MST85916.1"/>
    </source>
</evidence>
<proteinExistence type="inferred from homology"/>
<evidence type="ECO:0000256" key="1">
    <source>
        <dbReference type="ARBA" id="ARBA00006096"/>
    </source>
</evidence>
<dbReference type="GO" id="GO:0004185">
    <property type="term" value="F:serine-type carboxypeptidase activity"/>
    <property type="evidence" value="ECO:0007669"/>
    <property type="project" value="InterPro"/>
</dbReference>
<dbReference type="Gene3D" id="3.40.710.10">
    <property type="entry name" value="DD-peptidase/beta-lactamase superfamily"/>
    <property type="match status" value="1"/>
</dbReference>
<dbReference type="InterPro" id="IPR000667">
    <property type="entry name" value="Peptidase_S13"/>
</dbReference>
<dbReference type="AlphaFoldDB" id="A0A7K0KJ13"/>